<dbReference type="InterPro" id="IPR017665">
    <property type="entry name" value="Guanylate_kinase"/>
</dbReference>
<evidence type="ECO:0000256" key="6">
    <source>
        <dbReference type="ARBA" id="ARBA00022777"/>
    </source>
</evidence>
<dbReference type="InterPro" id="IPR008144">
    <property type="entry name" value="Guanylate_kin-like_dom"/>
</dbReference>
<evidence type="ECO:0000313" key="10">
    <source>
        <dbReference type="EMBL" id="AWI08484.1"/>
    </source>
</evidence>
<proteinExistence type="inferred from homology"/>
<organism evidence="10 11">
    <name type="scientific">Ereboglobus luteus</name>
    <dbReference type="NCBI Taxonomy" id="1796921"/>
    <lineage>
        <taxon>Bacteria</taxon>
        <taxon>Pseudomonadati</taxon>
        <taxon>Verrucomicrobiota</taxon>
        <taxon>Opitutia</taxon>
        <taxon>Opitutales</taxon>
        <taxon>Opitutaceae</taxon>
        <taxon>Ereboglobus</taxon>
    </lineage>
</organism>
<evidence type="ECO:0000256" key="7">
    <source>
        <dbReference type="ARBA" id="ARBA00022840"/>
    </source>
</evidence>
<sequence>MSSQPDASSKQPNPTPTPPVLLVIAGAAGSGKSTLCERLVSTEAEFSRVVTTTTRPPRPGEIDGVHYHFLTPEQFDAKLAAGEFLEWAWVHQKHRYGTLASSVLEPLANGRSLAINIDVQGVESFRNAAKTNPILARHMATVFIDVPMEELRKRMKLRGQDSDAEIERRMKTAEREVQEAGKFDYLIKSTTRDEDFAALQAAWRGTCERIASS</sequence>
<dbReference type="InterPro" id="IPR008145">
    <property type="entry name" value="GK/Ca_channel_bsu"/>
</dbReference>
<keyword evidence="7" id="KW-0067">ATP-binding</keyword>
<keyword evidence="11" id="KW-1185">Reference proteome</keyword>
<dbReference type="InterPro" id="IPR027417">
    <property type="entry name" value="P-loop_NTPase"/>
</dbReference>
<dbReference type="GO" id="GO:0005524">
    <property type="term" value="F:ATP binding"/>
    <property type="evidence" value="ECO:0007669"/>
    <property type="project" value="UniProtKB-KW"/>
</dbReference>
<dbReference type="EMBL" id="CP023004">
    <property type="protein sequence ID" value="AWI08484.1"/>
    <property type="molecule type" value="Genomic_DNA"/>
</dbReference>
<evidence type="ECO:0000256" key="8">
    <source>
        <dbReference type="ARBA" id="ARBA00030128"/>
    </source>
</evidence>
<dbReference type="Proteomes" id="UP000244896">
    <property type="component" value="Chromosome"/>
</dbReference>
<feature type="domain" description="Guanylate kinase-like" evidence="9">
    <location>
        <begin position="19"/>
        <end position="204"/>
    </location>
</feature>
<protein>
    <recommendedName>
        <fullName evidence="3">Guanylate kinase</fullName>
        <ecNumber evidence="2">2.7.4.8</ecNumber>
    </recommendedName>
    <alternativeName>
        <fullName evidence="8">GMP kinase</fullName>
    </alternativeName>
</protein>
<keyword evidence="6 10" id="KW-0418">Kinase</keyword>
<name>A0A2U8E1A8_9BACT</name>
<comment type="similarity">
    <text evidence="1">Belongs to the guanylate kinase family.</text>
</comment>
<dbReference type="Gene3D" id="3.30.63.10">
    <property type="entry name" value="Guanylate Kinase phosphate binding domain"/>
    <property type="match status" value="1"/>
</dbReference>
<dbReference type="PROSITE" id="PS00856">
    <property type="entry name" value="GUANYLATE_KINASE_1"/>
    <property type="match status" value="1"/>
</dbReference>
<dbReference type="InterPro" id="IPR020590">
    <property type="entry name" value="Guanylate_kinase_CS"/>
</dbReference>
<dbReference type="KEGG" id="elut:CKA38_03760"/>
<dbReference type="NCBIfam" id="TIGR03263">
    <property type="entry name" value="guanyl_kin"/>
    <property type="match status" value="1"/>
</dbReference>
<dbReference type="GO" id="GO:0004385">
    <property type="term" value="F:GMP kinase activity"/>
    <property type="evidence" value="ECO:0007669"/>
    <property type="project" value="UniProtKB-EC"/>
</dbReference>
<keyword evidence="5" id="KW-0547">Nucleotide-binding</keyword>
<dbReference type="EC" id="2.7.4.8" evidence="2"/>
<evidence type="ECO:0000313" key="11">
    <source>
        <dbReference type="Proteomes" id="UP000244896"/>
    </source>
</evidence>
<dbReference type="PANTHER" id="PTHR23117:SF13">
    <property type="entry name" value="GUANYLATE KINASE"/>
    <property type="match status" value="1"/>
</dbReference>
<evidence type="ECO:0000256" key="1">
    <source>
        <dbReference type="ARBA" id="ARBA00005790"/>
    </source>
</evidence>
<dbReference type="SUPFAM" id="SSF52540">
    <property type="entry name" value="P-loop containing nucleoside triphosphate hydrolases"/>
    <property type="match status" value="1"/>
</dbReference>
<evidence type="ECO:0000256" key="3">
    <source>
        <dbReference type="ARBA" id="ARBA00016296"/>
    </source>
</evidence>
<evidence type="ECO:0000259" key="9">
    <source>
        <dbReference type="PROSITE" id="PS50052"/>
    </source>
</evidence>
<evidence type="ECO:0000256" key="5">
    <source>
        <dbReference type="ARBA" id="ARBA00022741"/>
    </source>
</evidence>
<dbReference type="FunFam" id="3.30.63.10:FF:000002">
    <property type="entry name" value="Guanylate kinase 1"/>
    <property type="match status" value="1"/>
</dbReference>
<dbReference type="PROSITE" id="PS50052">
    <property type="entry name" value="GUANYLATE_KINASE_2"/>
    <property type="match status" value="1"/>
</dbReference>
<dbReference type="CDD" id="cd00071">
    <property type="entry name" value="GMPK"/>
    <property type="match status" value="1"/>
</dbReference>
<dbReference type="SMART" id="SM00072">
    <property type="entry name" value="GuKc"/>
    <property type="match status" value="1"/>
</dbReference>
<accession>A0A2U8E1A8</accession>
<dbReference type="AlphaFoldDB" id="A0A2U8E1A8"/>
<dbReference type="Pfam" id="PF00625">
    <property type="entry name" value="Guanylate_kin"/>
    <property type="match status" value="1"/>
</dbReference>
<keyword evidence="4" id="KW-0808">Transferase</keyword>
<evidence type="ECO:0000256" key="2">
    <source>
        <dbReference type="ARBA" id="ARBA00012961"/>
    </source>
</evidence>
<dbReference type="OrthoDB" id="9808150at2"/>
<dbReference type="Gene3D" id="3.40.50.300">
    <property type="entry name" value="P-loop containing nucleotide triphosphate hydrolases"/>
    <property type="match status" value="1"/>
</dbReference>
<gene>
    <name evidence="10" type="primary">gmk</name>
    <name evidence="10" type="ORF">CKA38_03760</name>
</gene>
<reference evidence="10 11" key="1">
    <citation type="journal article" date="2018" name="Syst. Appl. Microbiol.">
        <title>Ereboglobus luteus gen. nov. sp. nov. from cockroach guts, and new insights into the oxygen relationship of the genera Opitutus and Didymococcus (Verrucomicrobia: Opitutaceae).</title>
        <authorList>
            <person name="Tegtmeier D."/>
            <person name="Belitz A."/>
            <person name="Radek R."/>
            <person name="Heimerl T."/>
            <person name="Brune A."/>
        </authorList>
    </citation>
    <scope>NUCLEOTIDE SEQUENCE [LARGE SCALE GENOMIC DNA]</scope>
    <source>
        <strain evidence="10 11">Ho45</strain>
    </source>
</reference>
<dbReference type="RefSeq" id="WP_108824293.1">
    <property type="nucleotide sequence ID" value="NZ_CP023004.1"/>
</dbReference>
<dbReference type="GO" id="GO:0005829">
    <property type="term" value="C:cytosol"/>
    <property type="evidence" value="ECO:0007669"/>
    <property type="project" value="TreeGrafter"/>
</dbReference>
<dbReference type="PANTHER" id="PTHR23117">
    <property type="entry name" value="GUANYLATE KINASE-RELATED"/>
    <property type="match status" value="1"/>
</dbReference>
<evidence type="ECO:0000256" key="4">
    <source>
        <dbReference type="ARBA" id="ARBA00022679"/>
    </source>
</evidence>